<organism evidence="2 3">
    <name type="scientific">Candidatus Thiodiazotropha taylori</name>
    <dbReference type="NCBI Taxonomy" id="2792791"/>
    <lineage>
        <taxon>Bacteria</taxon>
        <taxon>Pseudomonadati</taxon>
        <taxon>Pseudomonadota</taxon>
        <taxon>Gammaproteobacteria</taxon>
        <taxon>Chromatiales</taxon>
        <taxon>Sedimenticolaceae</taxon>
        <taxon>Candidatus Thiodiazotropha</taxon>
    </lineage>
</organism>
<evidence type="ECO:0000256" key="1">
    <source>
        <dbReference type="SAM" id="Phobius"/>
    </source>
</evidence>
<feature type="transmembrane region" description="Helical" evidence="1">
    <location>
        <begin position="114"/>
        <end position="138"/>
    </location>
</feature>
<dbReference type="AlphaFoldDB" id="A0A9E4NHQ8"/>
<keyword evidence="1" id="KW-0472">Membrane</keyword>
<keyword evidence="1" id="KW-0812">Transmembrane</keyword>
<reference evidence="2" key="1">
    <citation type="journal article" date="2021" name="Proc. Natl. Acad. Sci. U.S.A.">
        <title>Global biogeography of chemosynthetic symbionts reveals both localized and globally distributed symbiont groups. .</title>
        <authorList>
            <person name="Osvatic J.T."/>
            <person name="Wilkins L.G.E."/>
            <person name="Leibrecht L."/>
            <person name="Leray M."/>
            <person name="Zauner S."/>
            <person name="Polzin J."/>
            <person name="Camacho Y."/>
            <person name="Gros O."/>
            <person name="van Gils J.A."/>
            <person name="Eisen J.A."/>
            <person name="Petersen J.M."/>
            <person name="Yuen B."/>
        </authorList>
    </citation>
    <scope>NUCLEOTIDE SEQUENCE</scope>
    <source>
        <strain evidence="2">MAGclacostrist055</strain>
    </source>
</reference>
<protein>
    <submittedName>
        <fullName evidence="2">Uncharacterized protein</fullName>
    </submittedName>
</protein>
<evidence type="ECO:0000313" key="3">
    <source>
        <dbReference type="Proteomes" id="UP000886674"/>
    </source>
</evidence>
<feature type="transmembrane region" description="Helical" evidence="1">
    <location>
        <begin position="20"/>
        <end position="40"/>
    </location>
</feature>
<gene>
    <name evidence="2" type="ORF">JAY77_04695</name>
</gene>
<sequence length="147" mass="16711">MKSDFSSLQVYEIIFTAGWQRLTITIIAIVVLVLSISVFYELPQLEDNERYIIIVNTVWLLHLVALGVSLISLLLSALAIFTASINFEGNPSIEEKLNRSPVFNYIPWLSYKSYQLIIIALVLWLGGLLLKLPLLFLINSIKDIRLC</sequence>
<feature type="transmembrane region" description="Helical" evidence="1">
    <location>
        <begin position="52"/>
        <end position="81"/>
    </location>
</feature>
<dbReference type="EMBL" id="JAEPCR010000015">
    <property type="protein sequence ID" value="MCG7977431.1"/>
    <property type="molecule type" value="Genomic_DNA"/>
</dbReference>
<dbReference type="Proteomes" id="UP000886674">
    <property type="component" value="Unassembled WGS sequence"/>
</dbReference>
<keyword evidence="1" id="KW-1133">Transmembrane helix</keyword>
<comment type="caution">
    <text evidence="2">The sequence shown here is derived from an EMBL/GenBank/DDBJ whole genome shotgun (WGS) entry which is preliminary data.</text>
</comment>
<name>A0A9E4NHQ8_9GAMM</name>
<accession>A0A9E4NHQ8</accession>
<evidence type="ECO:0000313" key="2">
    <source>
        <dbReference type="EMBL" id="MCG7977431.1"/>
    </source>
</evidence>
<proteinExistence type="predicted"/>